<evidence type="ECO:0000256" key="9">
    <source>
        <dbReference type="SAM" id="SignalP"/>
    </source>
</evidence>
<dbReference type="PANTHER" id="PTHR22600:SF26">
    <property type="entry name" value="BETA-N-ACETYLHEXOSAMINIDASE"/>
    <property type="match status" value="1"/>
</dbReference>
<evidence type="ECO:0000256" key="8">
    <source>
        <dbReference type="PIRSR" id="PIRSR001093-1"/>
    </source>
</evidence>
<reference evidence="12 13" key="1">
    <citation type="submission" date="2016-07" db="EMBL/GenBank/DDBJ databases">
        <title>Pervasive Adenine N6-methylation of Active Genes in Fungi.</title>
        <authorList>
            <consortium name="DOE Joint Genome Institute"/>
            <person name="Mondo S.J."/>
            <person name="Dannebaum R.O."/>
            <person name="Kuo R.C."/>
            <person name="Labutti K."/>
            <person name="Haridas S."/>
            <person name="Kuo A."/>
            <person name="Salamov A."/>
            <person name="Ahrendt S.R."/>
            <person name="Lipzen A."/>
            <person name="Sullivan W."/>
            <person name="Andreopoulos W.B."/>
            <person name="Clum A."/>
            <person name="Lindquist E."/>
            <person name="Daum C."/>
            <person name="Ramamoorthy G.K."/>
            <person name="Gryganskyi A."/>
            <person name="Culley D."/>
            <person name="Magnuson J.K."/>
            <person name="James T.Y."/>
            <person name="O'Malley M.A."/>
            <person name="Stajich J.E."/>
            <person name="Spatafora J.W."/>
            <person name="Visel A."/>
            <person name="Grigoriev I.V."/>
        </authorList>
    </citation>
    <scope>NUCLEOTIDE SEQUENCE [LARGE SCALE GENOMIC DNA]</scope>
    <source>
        <strain evidence="12 13">62-1032</strain>
    </source>
</reference>
<dbReference type="EMBL" id="MCGR01000057">
    <property type="protein sequence ID" value="ORY69311.1"/>
    <property type="molecule type" value="Genomic_DNA"/>
</dbReference>
<dbReference type="InterPro" id="IPR025705">
    <property type="entry name" value="Beta_hexosaminidase_sua/sub"/>
</dbReference>
<comment type="catalytic activity">
    <reaction evidence="1 7">
        <text>Hydrolysis of terminal non-reducing N-acetyl-D-hexosamine residues in N-acetyl-beta-D-hexosaminides.</text>
        <dbReference type="EC" id="3.2.1.52"/>
    </reaction>
</comment>
<keyword evidence="5" id="KW-0325">Glycoprotein</keyword>
<dbReference type="InterPro" id="IPR029018">
    <property type="entry name" value="Hex-like_dom2"/>
</dbReference>
<evidence type="ECO:0000256" key="5">
    <source>
        <dbReference type="ARBA" id="ARBA00023180"/>
    </source>
</evidence>
<keyword evidence="13" id="KW-1185">Reference proteome</keyword>
<evidence type="ECO:0000313" key="13">
    <source>
        <dbReference type="Proteomes" id="UP000193467"/>
    </source>
</evidence>
<evidence type="ECO:0000256" key="6">
    <source>
        <dbReference type="ARBA" id="ARBA00023295"/>
    </source>
</evidence>
<gene>
    <name evidence="12" type="ORF">BCR35DRAFT_294654</name>
</gene>
<dbReference type="GO" id="GO:0005975">
    <property type="term" value="P:carbohydrate metabolic process"/>
    <property type="evidence" value="ECO:0007669"/>
    <property type="project" value="InterPro"/>
</dbReference>
<dbReference type="PIRSF" id="PIRSF001093">
    <property type="entry name" value="B-hxosamndse_ab_euk"/>
    <property type="match status" value="1"/>
</dbReference>
<evidence type="ECO:0000256" key="1">
    <source>
        <dbReference type="ARBA" id="ARBA00001231"/>
    </source>
</evidence>
<dbReference type="PRINTS" id="PR00738">
    <property type="entry name" value="GLHYDRLASE20"/>
</dbReference>
<dbReference type="Pfam" id="PF00728">
    <property type="entry name" value="Glyco_hydro_20"/>
    <property type="match status" value="1"/>
</dbReference>
<dbReference type="Pfam" id="PF14845">
    <property type="entry name" value="Glycohydro_20b2"/>
    <property type="match status" value="1"/>
</dbReference>
<accession>A0A1Y2ECL3</accession>
<feature type="active site" description="Proton donor" evidence="8">
    <location>
        <position position="353"/>
    </location>
</feature>
<sequence>MKIYLIASVLVLLLEPVKGLWPAPQELERGKDVIRLAEEFDITLKGSALLENAAYLGDLMDGVKRTHEYLINDNLQRLVVGRGESDRSLVNAAPELVGLNLVLADSEWSPIVLSVTEEAHKLYEDQDESYTLNIPSNSTSANGGALLATLSANTTLGLIRGLQTFSQLVYTLPSGGYRYIINTPISIRDAPAFSHRAFMLDTSRAWFPVDDILRTLDAMSWAKLNVLHWHATDSQSWPLFIPAFPELSQHGAYSSSQTYSRSDITFIREYAGSLGITILLEIDIPGHTASIGESHPEYIACRGKDDKWERFAVEPPTGQLKLGDPATQAFAEELVKSASDMMSSPYFSTGGDEINDACYEQDLTTTSALLNGNATLDELLSTFVEGVHHRLRAAGKTSVVWEEMALNRNIKLANDTIVTVWISSANVRAVADKGHRIIHAASDYFYLDCGAGGWVGKRGGSNSWCDPFKSWQKIYSFDPFASLDELQHSQVLGGEALLWTEQAGPENLDSIAWPRAAAAAEVFWSRSSGGARNATEALPRLHDWRYRAVNRGVGAVRLQPEWCALRPHACDVEEKEEH</sequence>
<comment type="similarity">
    <text evidence="2 7">Belongs to the glycosyl hydrolase 20 family.</text>
</comment>
<dbReference type="InterPro" id="IPR015883">
    <property type="entry name" value="Glyco_hydro_20_cat"/>
</dbReference>
<name>A0A1Y2ECL3_9BASI</name>
<dbReference type="PANTHER" id="PTHR22600">
    <property type="entry name" value="BETA-HEXOSAMINIDASE"/>
    <property type="match status" value="1"/>
</dbReference>
<evidence type="ECO:0000259" key="11">
    <source>
        <dbReference type="Pfam" id="PF14845"/>
    </source>
</evidence>
<evidence type="ECO:0000256" key="2">
    <source>
        <dbReference type="ARBA" id="ARBA00006285"/>
    </source>
</evidence>
<evidence type="ECO:0000256" key="3">
    <source>
        <dbReference type="ARBA" id="ARBA00022729"/>
    </source>
</evidence>
<keyword evidence="6 7" id="KW-0326">Glycosidase</keyword>
<protein>
    <recommendedName>
        <fullName evidence="7">Beta-hexosaminidase</fullName>
        <ecNumber evidence="7">3.2.1.52</ecNumber>
    </recommendedName>
</protein>
<dbReference type="Gene3D" id="3.20.20.80">
    <property type="entry name" value="Glycosidases"/>
    <property type="match status" value="1"/>
</dbReference>
<comment type="caution">
    <text evidence="12">The sequence shown here is derived from an EMBL/GenBank/DDBJ whole genome shotgun (WGS) entry which is preliminary data.</text>
</comment>
<dbReference type="InParanoid" id="A0A1Y2ECL3"/>
<feature type="domain" description="Glycoside hydrolase family 20 catalytic" evidence="10">
    <location>
        <begin position="193"/>
        <end position="526"/>
    </location>
</feature>
<dbReference type="FunFam" id="3.20.20.80:FF:000063">
    <property type="entry name" value="Beta-hexosaminidase"/>
    <property type="match status" value="1"/>
</dbReference>
<dbReference type="OrthoDB" id="428480at2759"/>
<feature type="signal peptide" evidence="9">
    <location>
        <begin position="1"/>
        <end position="19"/>
    </location>
</feature>
<keyword evidence="4 7" id="KW-0378">Hydrolase</keyword>
<dbReference type="GO" id="GO:0004563">
    <property type="term" value="F:beta-N-acetylhexosaminidase activity"/>
    <property type="evidence" value="ECO:0007669"/>
    <property type="project" value="UniProtKB-EC"/>
</dbReference>
<evidence type="ECO:0000313" key="12">
    <source>
        <dbReference type="EMBL" id="ORY69311.1"/>
    </source>
</evidence>
<proteinExistence type="inferred from homology"/>
<dbReference type="GO" id="GO:0030203">
    <property type="term" value="P:glycosaminoglycan metabolic process"/>
    <property type="evidence" value="ECO:0007669"/>
    <property type="project" value="TreeGrafter"/>
</dbReference>
<keyword evidence="3 9" id="KW-0732">Signal</keyword>
<feature type="chain" id="PRO_5011006875" description="Beta-hexosaminidase" evidence="9">
    <location>
        <begin position="20"/>
        <end position="578"/>
    </location>
</feature>
<dbReference type="STRING" id="106004.A0A1Y2ECL3"/>
<feature type="domain" description="Beta-hexosaminidase eukaryotic type N-terminal" evidence="11">
    <location>
        <begin position="20"/>
        <end position="168"/>
    </location>
</feature>
<dbReference type="Gene3D" id="3.30.379.10">
    <property type="entry name" value="Chitobiase/beta-hexosaminidase domain 2-like"/>
    <property type="match status" value="1"/>
</dbReference>
<dbReference type="SUPFAM" id="SSF51445">
    <property type="entry name" value="(Trans)glycosidases"/>
    <property type="match status" value="1"/>
</dbReference>
<organism evidence="12 13">
    <name type="scientific">Leucosporidium creatinivorum</name>
    <dbReference type="NCBI Taxonomy" id="106004"/>
    <lineage>
        <taxon>Eukaryota</taxon>
        <taxon>Fungi</taxon>
        <taxon>Dikarya</taxon>
        <taxon>Basidiomycota</taxon>
        <taxon>Pucciniomycotina</taxon>
        <taxon>Microbotryomycetes</taxon>
        <taxon>Leucosporidiales</taxon>
        <taxon>Leucosporidium</taxon>
    </lineage>
</organism>
<dbReference type="GO" id="GO:0016020">
    <property type="term" value="C:membrane"/>
    <property type="evidence" value="ECO:0007669"/>
    <property type="project" value="TreeGrafter"/>
</dbReference>
<evidence type="ECO:0000256" key="7">
    <source>
        <dbReference type="PIRNR" id="PIRNR001093"/>
    </source>
</evidence>
<evidence type="ECO:0000256" key="4">
    <source>
        <dbReference type="ARBA" id="ARBA00022801"/>
    </source>
</evidence>
<evidence type="ECO:0000259" key="10">
    <source>
        <dbReference type="Pfam" id="PF00728"/>
    </source>
</evidence>
<dbReference type="Proteomes" id="UP000193467">
    <property type="component" value="Unassembled WGS sequence"/>
</dbReference>
<dbReference type="AlphaFoldDB" id="A0A1Y2ECL3"/>
<dbReference type="InterPro" id="IPR029019">
    <property type="entry name" value="HEX_eukaryotic_N"/>
</dbReference>
<dbReference type="InterPro" id="IPR017853">
    <property type="entry name" value="GH"/>
</dbReference>
<dbReference type="EC" id="3.2.1.52" evidence="7"/>
<dbReference type="SUPFAM" id="SSF55545">
    <property type="entry name" value="beta-N-acetylhexosaminidase-like domain"/>
    <property type="match status" value="1"/>
</dbReference>